<dbReference type="PANTHER" id="PTHR35204">
    <property type="entry name" value="YALI0A21131P"/>
    <property type="match status" value="1"/>
</dbReference>
<dbReference type="InterPro" id="IPR038921">
    <property type="entry name" value="YOR389W-like"/>
</dbReference>
<keyword evidence="2" id="KW-1185">Reference proteome</keyword>
<evidence type="ECO:0000313" key="2">
    <source>
        <dbReference type="Proteomes" id="UP001586593"/>
    </source>
</evidence>
<accession>A0ABR3XEZ9</accession>
<sequence>MRQWGSSLDHNGMSFFTAIVPEGVSVYHGTHQREAIDGMEWLAFEIEHAKGFSAVRRRRGTDLLDGRLADTTGDQVTFPVETEAGYLHVYRMTRHQSFLYLDGMAAAKSTLGTLDTQDILLRNTTGIYPVWPELERAKELCELVSTWGLDGVIRLEAGFEIIKCNFSDGMKLESNSRVASWSNPSSLTVTSNSNLATFEYLRAVTQRYWGIGGSRVIVDFSSMISAFFYPLNLTNPDHRYPEHPRLLEPSWQELAQVKADIAEVVSRSKALHSHSVQTSTNWQDVTDLVVSRYSDRLKFIREKVTMIEDIEIEVAGLLDPFIDYSEAEPDLLTNSYMPLFIK</sequence>
<gene>
    <name evidence="1" type="ORF">VTK73DRAFT_540</name>
</gene>
<dbReference type="PANTHER" id="PTHR35204:SF1">
    <property type="entry name" value="ENTEROTOXIN"/>
    <property type="match status" value="1"/>
</dbReference>
<organism evidence="1 2">
    <name type="scientific">Phialemonium thermophilum</name>
    <dbReference type="NCBI Taxonomy" id="223376"/>
    <lineage>
        <taxon>Eukaryota</taxon>
        <taxon>Fungi</taxon>
        <taxon>Dikarya</taxon>
        <taxon>Ascomycota</taxon>
        <taxon>Pezizomycotina</taxon>
        <taxon>Sordariomycetes</taxon>
        <taxon>Sordariomycetidae</taxon>
        <taxon>Cephalothecales</taxon>
        <taxon>Cephalothecaceae</taxon>
        <taxon>Phialemonium</taxon>
    </lineage>
</organism>
<comment type="caution">
    <text evidence="1">The sequence shown here is derived from an EMBL/GenBank/DDBJ whole genome shotgun (WGS) entry which is preliminary data.</text>
</comment>
<reference evidence="1 2" key="1">
    <citation type="journal article" date="2024" name="Commun. Biol.">
        <title>Comparative genomic analysis of thermophilic fungi reveals convergent evolutionary adaptations and gene losses.</title>
        <authorList>
            <person name="Steindorff A.S."/>
            <person name="Aguilar-Pontes M.V."/>
            <person name="Robinson A.J."/>
            <person name="Andreopoulos B."/>
            <person name="LaButti K."/>
            <person name="Kuo A."/>
            <person name="Mondo S."/>
            <person name="Riley R."/>
            <person name="Otillar R."/>
            <person name="Haridas S."/>
            <person name="Lipzen A."/>
            <person name="Grimwood J."/>
            <person name="Schmutz J."/>
            <person name="Clum A."/>
            <person name="Reid I.D."/>
            <person name="Moisan M.C."/>
            <person name="Butler G."/>
            <person name="Nguyen T.T.M."/>
            <person name="Dewar K."/>
            <person name="Conant G."/>
            <person name="Drula E."/>
            <person name="Henrissat B."/>
            <person name="Hansel C."/>
            <person name="Singer S."/>
            <person name="Hutchinson M.I."/>
            <person name="de Vries R.P."/>
            <person name="Natvig D.O."/>
            <person name="Powell A.J."/>
            <person name="Tsang A."/>
            <person name="Grigoriev I.V."/>
        </authorList>
    </citation>
    <scope>NUCLEOTIDE SEQUENCE [LARGE SCALE GENOMIC DNA]</scope>
    <source>
        <strain evidence="1 2">ATCC 24622</strain>
    </source>
</reference>
<evidence type="ECO:0000313" key="1">
    <source>
        <dbReference type="EMBL" id="KAL1874213.1"/>
    </source>
</evidence>
<dbReference type="Proteomes" id="UP001586593">
    <property type="component" value="Unassembled WGS sequence"/>
</dbReference>
<name>A0ABR3XEZ9_9PEZI</name>
<proteinExistence type="predicted"/>
<dbReference type="EMBL" id="JAZHXJ010000110">
    <property type="protein sequence ID" value="KAL1874213.1"/>
    <property type="molecule type" value="Genomic_DNA"/>
</dbReference>
<protein>
    <submittedName>
        <fullName evidence="1">Uncharacterized protein</fullName>
    </submittedName>
</protein>